<dbReference type="SUPFAM" id="SSF102114">
    <property type="entry name" value="Radical SAM enzymes"/>
    <property type="match status" value="1"/>
</dbReference>
<gene>
    <name evidence="3" type="ORF">S01H1_25813</name>
</gene>
<protein>
    <recommendedName>
        <fullName evidence="2">Molybdenum cofactor biosynthesis protein A-like twitch domain-containing protein</fullName>
    </recommendedName>
</protein>
<dbReference type="AlphaFoldDB" id="X0UVL4"/>
<dbReference type="InterPro" id="IPR010505">
    <property type="entry name" value="MoaA_twitch"/>
</dbReference>
<dbReference type="EMBL" id="BARS01015616">
    <property type="protein sequence ID" value="GAF92460.1"/>
    <property type="molecule type" value="Genomic_DNA"/>
</dbReference>
<feature type="non-terminal residue" evidence="3">
    <location>
        <position position="1"/>
    </location>
</feature>
<dbReference type="GO" id="GO:0061799">
    <property type="term" value="F:cyclic pyranopterin monophosphate synthase activity"/>
    <property type="evidence" value="ECO:0007669"/>
    <property type="project" value="TreeGrafter"/>
</dbReference>
<dbReference type="PANTHER" id="PTHR22960">
    <property type="entry name" value="MOLYBDOPTERIN COFACTOR SYNTHESIS PROTEIN A"/>
    <property type="match status" value="1"/>
</dbReference>
<dbReference type="PANTHER" id="PTHR22960:SF0">
    <property type="entry name" value="MOLYBDENUM COFACTOR BIOSYNTHESIS PROTEIN 1"/>
    <property type="match status" value="1"/>
</dbReference>
<organism evidence="3">
    <name type="scientific">marine sediment metagenome</name>
    <dbReference type="NCBI Taxonomy" id="412755"/>
    <lineage>
        <taxon>unclassified sequences</taxon>
        <taxon>metagenomes</taxon>
        <taxon>ecological metagenomes</taxon>
    </lineage>
</organism>
<evidence type="ECO:0000256" key="1">
    <source>
        <dbReference type="ARBA" id="ARBA00023150"/>
    </source>
</evidence>
<keyword evidence="1" id="KW-0501">Molybdenum cofactor biosynthesis</keyword>
<evidence type="ECO:0000313" key="3">
    <source>
        <dbReference type="EMBL" id="GAF92460.1"/>
    </source>
</evidence>
<dbReference type="Pfam" id="PF06463">
    <property type="entry name" value="Mob_synth_C"/>
    <property type="match status" value="1"/>
</dbReference>
<sequence>RGGKLEHTLAGIEAAVRCGLTPVKINVVAQRNLNDDELPDIAEWGLSRGCVVRFLEVMPIGPLADVVDQHLVPAAEILERLGERFELRSIPISENLGQPATDYAAGGRGLRGVIGIIASTTRPFCARCRRLRVTSCGSLVACMHDGTRFDLKRWWDGHGLDTDGADATLRAAVLGKAELGPRNQDITMLSLGG</sequence>
<proteinExistence type="predicted"/>
<accession>X0UVL4</accession>
<feature type="domain" description="Molybdenum cofactor biosynthesis protein A-like twitch" evidence="2">
    <location>
        <begin position="52"/>
        <end position="173"/>
    </location>
</feature>
<evidence type="ECO:0000259" key="2">
    <source>
        <dbReference type="Pfam" id="PF06463"/>
    </source>
</evidence>
<dbReference type="Gene3D" id="3.20.20.70">
    <property type="entry name" value="Aldolase class I"/>
    <property type="match status" value="1"/>
</dbReference>
<dbReference type="GO" id="GO:0051539">
    <property type="term" value="F:4 iron, 4 sulfur cluster binding"/>
    <property type="evidence" value="ECO:0007669"/>
    <property type="project" value="UniProtKB-KW"/>
</dbReference>
<comment type="caution">
    <text evidence="3">The sequence shown here is derived from an EMBL/GenBank/DDBJ whole genome shotgun (WGS) entry which is preliminary data.</text>
</comment>
<dbReference type="InterPro" id="IPR058240">
    <property type="entry name" value="rSAM_sf"/>
</dbReference>
<dbReference type="GO" id="GO:0061798">
    <property type="term" value="F:GTP 3',8'-cyclase activity"/>
    <property type="evidence" value="ECO:0007669"/>
    <property type="project" value="TreeGrafter"/>
</dbReference>
<reference evidence="3" key="1">
    <citation type="journal article" date="2014" name="Front. Microbiol.">
        <title>High frequency of phylogenetically diverse reductive dehalogenase-homologous genes in deep subseafloor sedimentary metagenomes.</title>
        <authorList>
            <person name="Kawai M."/>
            <person name="Futagami T."/>
            <person name="Toyoda A."/>
            <person name="Takaki Y."/>
            <person name="Nishi S."/>
            <person name="Hori S."/>
            <person name="Arai W."/>
            <person name="Tsubouchi T."/>
            <person name="Morono Y."/>
            <person name="Uchiyama I."/>
            <person name="Ito T."/>
            <person name="Fujiyama A."/>
            <person name="Inagaki F."/>
            <person name="Takami H."/>
        </authorList>
    </citation>
    <scope>NUCLEOTIDE SEQUENCE</scope>
    <source>
        <strain evidence="3">Expedition CK06-06</strain>
    </source>
</reference>
<dbReference type="InterPro" id="IPR013785">
    <property type="entry name" value="Aldolase_TIM"/>
</dbReference>
<dbReference type="GO" id="GO:0006777">
    <property type="term" value="P:Mo-molybdopterin cofactor biosynthetic process"/>
    <property type="evidence" value="ECO:0007669"/>
    <property type="project" value="UniProtKB-KW"/>
</dbReference>
<name>X0UVL4_9ZZZZ</name>
<dbReference type="InterPro" id="IPR050105">
    <property type="entry name" value="MoCo_biosynth_MoaA/MoaC"/>
</dbReference>